<dbReference type="InterPro" id="IPR009057">
    <property type="entry name" value="Homeodomain-like_sf"/>
</dbReference>
<name>E1R9I6_SEDSS</name>
<dbReference type="Pfam" id="PF00072">
    <property type="entry name" value="Response_reg"/>
    <property type="match status" value="1"/>
</dbReference>
<feature type="domain" description="Response regulatory" evidence="6">
    <location>
        <begin position="3"/>
        <end position="120"/>
    </location>
</feature>
<dbReference type="GO" id="GO:0003700">
    <property type="term" value="F:DNA-binding transcription factor activity"/>
    <property type="evidence" value="ECO:0007669"/>
    <property type="project" value="InterPro"/>
</dbReference>
<dbReference type="CDD" id="cd17536">
    <property type="entry name" value="REC_YesN-like"/>
    <property type="match status" value="1"/>
</dbReference>
<accession>E1R9I6</accession>
<dbReference type="GO" id="GO:0000160">
    <property type="term" value="P:phosphorelay signal transduction system"/>
    <property type="evidence" value="ECO:0007669"/>
    <property type="project" value="InterPro"/>
</dbReference>
<dbReference type="Pfam" id="PF12833">
    <property type="entry name" value="HTH_18"/>
    <property type="match status" value="1"/>
</dbReference>
<dbReference type="PRINTS" id="PR00032">
    <property type="entry name" value="HTHARAC"/>
</dbReference>
<keyword evidence="1" id="KW-0805">Transcription regulation</keyword>
<dbReference type="SUPFAM" id="SSF52172">
    <property type="entry name" value="CheY-like"/>
    <property type="match status" value="1"/>
</dbReference>
<dbReference type="SMART" id="SM00448">
    <property type="entry name" value="REC"/>
    <property type="match status" value="1"/>
</dbReference>
<dbReference type="KEGG" id="ssm:Spirs_4073"/>
<evidence type="ECO:0000256" key="4">
    <source>
        <dbReference type="PROSITE-ProRule" id="PRU00169"/>
    </source>
</evidence>
<feature type="domain" description="HTH araC/xylS-type" evidence="5">
    <location>
        <begin position="399"/>
        <end position="497"/>
    </location>
</feature>
<dbReference type="RefSeq" id="WP_013256611.1">
    <property type="nucleotide sequence ID" value="NC_014364.1"/>
</dbReference>
<keyword evidence="3" id="KW-0804">Transcription</keyword>
<dbReference type="SMART" id="SM00342">
    <property type="entry name" value="HTH_ARAC"/>
    <property type="match status" value="1"/>
</dbReference>
<keyword evidence="8" id="KW-1185">Reference proteome</keyword>
<organism evidence="7 8">
    <name type="scientific">Sediminispirochaeta smaragdinae (strain DSM 11293 / JCM 15392 / SEBR 4228)</name>
    <name type="common">Spirochaeta smaragdinae</name>
    <dbReference type="NCBI Taxonomy" id="573413"/>
    <lineage>
        <taxon>Bacteria</taxon>
        <taxon>Pseudomonadati</taxon>
        <taxon>Spirochaetota</taxon>
        <taxon>Spirochaetia</taxon>
        <taxon>Spirochaetales</taxon>
        <taxon>Spirochaetaceae</taxon>
        <taxon>Sediminispirochaeta</taxon>
    </lineage>
</organism>
<dbReference type="InterPro" id="IPR011006">
    <property type="entry name" value="CheY-like_superfamily"/>
</dbReference>
<proteinExistence type="predicted"/>
<evidence type="ECO:0000259" key="6">
    <source>
        <dbReference type="PROSITE" id="PS50110"/>
    </source>
</evidence>
<dbReference type="Gene3D" id="3.40.50.2300">
    <property type="match status" value="1"/>
</dbReference>
<dbReference type="Proteomes" id="UP000002318">
    <property type="component" value="Chromosome"/>
</dbReference>
<dbReference type="STRING" id="573413.Spirs_4073"/>
<dbReference type="EMBL" id="CP002116">
    <property type="protein sequence ID" value="ADK83155.1"/>
    <property type="molecule type" value="Genomic_DNA"/>
</dbReference>
<evidence type="ECO:0000313" key="7">
    <source>
        <dbReference type="EMBL" id="ADK83155.1"/>
    </source>
</evidence>
<dbReference type="GO" id="GO:0043565">
    <property type="term" value="F:sequence-specific DNA binding"/>
    <property type="evidence" value="ECO:0007669"/>
    <property type="project" value="InterPro"/>
</dbReference>
<dbReference type="PROSITE" id="PS01124">
    <property type="entry name" value="HTH_ARAC_FAMILY_2"/>
    <property type="match status" value="1"/>
</dbReference>
<dbReference type="InterPro" id="IPR001789">
    <property type="entry name" value="Sig_transdc_resp-reg_receiver"/>
</dbReference>
<dbReference type="PROSITE" id="PS50110">
    <property type="entry name" value="RESPONSE_REGULATORY"/>
    <property type="match status" value="1"/>
</dbReference>
<dbReference type="InterPro" id="IPR020449">
    <property type="entry name" value="Tscrpt_reg_AraC-type_HTH"/>
</dbReference>
<evidence type="ECO:0000256" key="2">
    <source>
        <dbReference type="ARBA" id="ARBA00023125"/>
    </source>
</evidence>
<dbReference type="InterPro" id="IPR018060">
    <property type="entry name" value="HTH_AraC"/>
</dbReference>
<dbReference type="Gene3D" id="1.10.10.60">
    <property type="entry name" value="Homeodomain-like"/>
    <property type="match status" value="2"/>
</dbReference>
<dbReference type="InterPro" id="IPR018062">
    <property type="entry name" value="HTH_AraC-typ_CS"/>
</dbReference>
<evidence type="ECO:0000256" key="3">
    <source>
        <dbReference type="ARBA" id="ARBA00023163"/>
    </source>
</evidence>
<gene>
    <name evidence="7" type="ordered locus">Spirs_4073</name>
</gene>
<dbReference type="PANTHER" id="PTHR43280">
    <property type="entry name" value="ARAC-FAMILY TRANSCRIPTIONAL REGULATOR"/>
    <property type="match status" value="1"/>
</dbReference>
<dbReference type="eggNOG" id="COG2207">
    <property type="taxonomic scope" value="Bacteria"/>
</dbReference>
<dbReference type="AlphaFoldDB" id="E1R9I6"/>
<dbReference type="eggNOG" id="COG4753">
    <property type="taxonomic scope" value="Bacteria"/>
</dbReference>
<sequence>MYKVLIVDDEEPVLNSFSYMVEHLADGFTVSGKAHSGFEAISSAHQNHPDLVFMDIGMPGIDGLETIKELQRSYPAMLFVLSTAYERFDLAKKAIPLGVFDYLVKPISRKKFLDTLKQARRHLDQERERNALRLDNVKGSMNSRVWEEKNFLLLATWKGLNRKEWDRYRQLFSIDSDLASMYLIKLTGVEVKERSRFHEEIVRQISLKYQQLSTEYLGKLLVFLPGDLETERLRSVLDTIVKRSVPQEVRITTGLGHPHPFDSFFRSCGEALQYVSEDDEEQGVGEDWEAVFELRRQISRAHSLDDAYPSFFRYSENVFRSSPFHVAKARMVAFFTLLLDDLVRSLGGEQPPAFPFEPARDIMALSTKEEWDAWAGRALRAVIEAENPYRERQLPSVLARAVYYIQGNYEKQLQLSDVASFCSVSPSYLSRLFSEHLEASFIDYLTSVRMRVAEELLLENRLPIKEIAYAVGYQDPNYFSRIFRKQKGIPPTSFLQEQRDDEKR</sequence>
<dbReference type="OrthoDB" id="327083at2"/>
<evidence type="ECO:0000259" key="5">
    <source>
        <dbReference type="PROSITE" id="PS01124"/>
    </source>
</evidence>
<keyword evidence="2" id="KW-0238">DNA-binding</keyword>
<evidence type="ECO:0000256" key="1">
    <source>
        <dbReference type="ARBA" id="ARBA00023015"/>
    </source>
</evidence>
<protein>
    <submittedName>
        <fullName evidence="7">Two component transcriptional regulator, AraC family</fullName>
    </submittedName>
</protein>
<evidence type="ECO:0000313" key="8">
    <source>
        <dbReference type="Proteomes" id="UP000002318"/>
    </source>
</evidence>
<dbReference type="HOGENOM" id="CLU_000445_5_0_12"/>
<dbReference type="PANTHER" id="PTHR43280:SF2">
    <property type="entry name" value="HTH-TYPE TRANSCRIPTIONAL REGULATOR EXSA"/>
    <property type="match status" value="1"/>
</dbReference>
<reference evidence="7 8" key="1">
    <citation type="journal article" date="2010" name="Stand. Genomic Sci.">
        <title>Complete genome sequence of Spirochaeta smaragdinae type strain (SEBR 4228).</title>
        <authorList>
            <person name="Mavromatis K."/>
            <person name="Yasawong M."/>
            <person name="Chertkov O."/>
            <person name="Lapidus A."/>
            <person name="Lucas S."/>
            <person name="Nolan M."/>
            <person name="Del Rio T.G."/>
            <person name="Tice H."/>
            <person name="Cheng J.F."/>
            <person name="Pitluck S."/>
            <person name="Liolios K."/>
            <person name="Ivanova N."/>
            <person name="Tapia R."/>
            <person name="Han C."/>
            <person name="Bruce D."/>
            <person name="Goodwin L."/>
            <person name="Pati A."/>
            <person name="Chen A."/>
            <person name="Palaniappan K."/>
            <person name="Land M."/>
            <person name="Hauser L."/>
            <person name="Chang Y.J."/>
            <person name="Jeffries C.D."/>
            <person name="Detter J.C."/>
            <person name="Rohde M."/>
            <person name="Brambilla E."/>
            <person name="Spring S."/>
            <person name="Goker M."/>
            <person name="Sikorski J."/>
            <person name="Woyke T."/>
            <person name="Bristow J."/>
            <person name="Eisen J.A."/>
            <person name="Markowitz V."/>
            <person name="Hugenholtz P."/>
            <person name="Klenk H.P."/>
            <person name="Kyrpides N.C."/>
        </authorList>
    </citation>
    <scope>NUCLEOTIDE SEQUENCE [LARGE SCALE GENOMIC DNA]</scope>
    <source>
        <strain evidence="8">DSM 11293 / JCM 15392 / SEBR 4228</strain>
    </source>
</reference>
<keyword evidence="4" id="KW-0597">Phosphoprotein</keyword>
<dbReference type="PROSITE" id="PS00041">
    <property type="entry name" value="HTH_ARAC_FAMILY_1"/>
    <property type="match status" value="1"/>
</dbReference>
<dbReference type="SUPFAM" id="SSF46689">
    <property type="entry name" value="Homeodomain-like"/>
    <property type="match status" value="2"/>
</dbReference>
<feature type="modified residue" description="4-aspartylphosphate" evidence="4">
    <location>
        <position position="55"/>
    </location>
</feature>